<dbReference type="PANTHER" id="PTHR10501">
    <property type="entry name" value="U1 SMALL NUCLEAR RIBONUCLEOPROTEIN A/U2 SMALL NUCLEAR RIBONUCLEOPROTEIN B"/>
    <property type="match status" value="1"/>
</dbReference>
<evidence type="ECO:0000256" key="2">
    <source>
        <dbReference type="ARBA" id="ARBA00007243"/>
    </source>
</evidence>
<dbReference type="Proteomes" id="UP001210925">
    <property type="component" value="Unassembled WGS sequence"/>
</dbReference>
<keyword evidence="7" id="KW-0508">mRNA splicing</keyword>
<evidence type="ECO:0000259" key="11">
    <source>
        <dbReference type="PROSITE" id="PS50102"/>
    </source>
</evidence>
<comment type="subcellular location">
    <subcellularLocation>
        <location evidence="1">Nucleus</location>
    </subcellularLocation>
</comment>
<evidence type="ECO:0000256" key="1">
    <source>
        <dbReference type="ARBA" id="ARBA00004123"/>
    </source>
</evidence>
<dbReference type="InterPro" id="IPR035979">
    <property type="entry name" value="RBD_domain_sf"/>
</dbReference>
<dbReference type="SMART" id="SM00360">
    <property type="entry name" value="RRM"/>
    <property type="match status" value="2"/>
</dbReference>
<proteinExistence type="inferred from homology"/>
<keyword evidence="13" id="KW-1185">Reference proteome</keyword>
<evidence type="ECO:0000256" key="7">
    <source>
        <dbReference type="ARBA" id="ARBA00023187"/>
    </source>
</evidence>
<evidence type="ECO:0000256" key="6">
    <source>
        <dbReference type="ARBA" id="ARBA00022884"/>
    </source>
</evidence>
<dbReference type="PROSITE" id="PS50102">
    <property type="entry name" value="RRM"/>
    <property type="match status" value="2"/>
</dbReference>
<comment type="similarity">
    <text evidence="2">Belongs to the RRM U1 A/B'' family.</text>
</comment>
<dbReference type="EMBL" id="JADGKB010000006">
    <property type="protein sequence ID" value="KAJ3261383.1"/>
    <property type="molecule type" value="Genomic_DNA"/>
</dbReference>
<protein>
    <recommendedName>
        <fullName evidence="11">RRM domain-containing protein</fullName>
    </recommendedName>
</protein>
<reference evidence="12" key="1">
    <citation type="submission" date="2020-05" db="EMBL/GenBank/DDBJ databases">
        <title>Phylogenomic resolution of chytrid fungi.</title>
        <authorList>
            <person name="Stajich J.E."/>
            <person name="Amses K."/>
            <person name="Simmons R."/>
            <person name="Seto K."/>
            <person name="Myers J."/>
            <person name="Bonds A."/>
            <person name="Quandt C.A."/>
            <person name="Barry K."/>
            <person name="Liu P."/>
            <person name="Grigoriev I."/>
            <person name="Longcore J.E."/>
            <person name="James T.Y."/>
        </authorList>
    </citation>
    <scope>NUCLEOTIDE SEQUENCE</scope>
    <source>
        <strain evidence="12">PLAUS21</strain>
    </source>
</reference>
<evidence type="ECO:0000256" key="4">
    <source>
        <dbReference type="ARBA" id="ARBA00022728"/>
    </source>
</evidence>
<dbReference type="CDD" id="cd12247">
    <property type="entry name" value="RRM2_U1A_like"/>
    <property type="match status" value="1"/>
</dbReference>
<evidence type="ECO:0000313" key="12">
    <source>
        <dbReference type="EMBL" id="KAJ3261383.1"/>
    </source>
</evidence>
<dbReference type="GO" id="GO:0005681">
    <property type="term" value="C:spliceosomal complex"/>
    <property type="evidence" value="ECO:0007669"/>
    <property type="project" value="UniProtKB-KW"/>
</dbReference>
<keyword evidence="6 10" id="KW-0694">RNA-binding</keyword>
<dbReference type="InterPro" id="IPR000504">
    <property type="entry name" value="RRM_dom"/>
</dbReference>
<dbReference type="FunFam" id="3.30.70.330:FF:000029">
    <property type="entry name" value="U2 small nuclear ribonucleoprotein B"/>
    <property type="match status" value="1"/>
</dbReference>
<keyword evidence="5" id="KW-0677">Repeat</keyword>
<dbReference type="GO" id="GO:0006397">
    <property type="term" value="P:mRNA processing"/>
    <property type="evidence" value="ECO:0007669"/>
    <property type="project" value="UniProtKB-KW"/>
</dbReference>
<dbReference type="GO" id="GO:0003723">
    <property type="term" value="F:RNA binding"/>
    <property type="evidence" value="ECO:0007669"/>
    <property type="project" value="UniProtKB-UniRule"/>
</dbReference>
<gene>
    <name evidence="12" type="ORF">HK103_005991</name>
</gene>
<feature type="domain" description="RRM" evidence="11">
    <location>
        <begin position="8"/>
        <end position="80"/>
    </location>
</feature>
<feature type="domain" description="RRM" evidence="11">
    <location>
        <begin position="113"/>
        <end position="187"/>
    </location>
</feature>
<organism evidence="12 13">
    <name type="scientific">Boothiomyces macroporosus</name>
    <dbReference type="NCBI Taxonomy" id="261099"/>
    <lineage>
        <taxon>Eukaryota</taxon>
        <taxon>Fungi</taxon>
        <taxon>Fungi incertae sedis</taxon>
        <taxon>Chytridiomycota</taxon>
        <taxon>Chytridiomycota incertae sedis</taxon>
        <taxon>Chytridiomycetes</taxon>
        <taxon>Rhizophydiales</taxon>
        <taxon>Terramycetaceae</taxon>
        <taxon>Boothiomyces</taxon>
    </lineage>
</organism>
<dbReference type="GO" id="GO:0008380">
    <property type="term" value="P:RNA splicing"/>
    <property type="evidence" value="ECO:0007669"/>
    <property type="project" value="UniProtKB-KW"/>
</dbReference>
<evidence type="ECO:0000256" key="3">
    <source>
        <dbReference type="ARBA" id="ARBA00022664"/>
    </source>
</evidence>
<comment type="caution">
    <text evidence="12">The sequence shown here is derived from an EMBL/GenBank/DDBJ whole genome shotgun (WGS) entry which is preliminary data.</text>
</comment>
<dbReference type="SUPFAM" id="SSF54928">
    <property type="entry name" value="RNA-binding domain, RBD"/>
    <property type="match status" value="2"/>
</dbReference>
<keyword evidence="8" id="KW-0539">Nucleus</keyword>
<accession>A0AAD5UQW1</accession>
<keyword evidence="9" id="KW-0687">Ribonucleoprotein</keyword>
<dbReference type="Pfam" id="PF00076">
    <property type="entry name" value="RRM_1"/>
    <property type="match status" value="2"/>
</dbReference>
<evidence type="ECO:0000313" key="13">
    <source>
        <dbReference type="Proteomes" id="UP001210925"/>
    </source>
</evidence>
<dbReference type="CDD" id="cd12246">
    <property type="entry name" value="RRM1_U1A_like"/>
    <property type="match status" value="1"/>
</dbReference>
<evidence type="ECO:0000256" key="8">
    <source>
        <dbReference type="ARBA" id="ARBA00023242"/>
    </source>
</evidence>
<dbReference type="GO" id="GO:0030532">
    <property type="term" value="C:small nuclear ribonucleoprotein complex"/>
    <property type="evidence" value="ECO:0007669"/>
    <property type="project" value="UniProtKB-ARBA"/>
</dbReference>
<sequence length="188" mass="21271">MTSIPPNQTLYVRGLNDKIPKLQLKKQLYFLFSQFGRVLDIVAKKTIKERGQAFICFDDLQGAAAAMRTLQGFVIFNKPMIRDGTLFKKEKRGREDEDEGENKRTRLDDQDHQTLFVTNLPPTATEDSVATLFQQYDGFVELRMVPAKPGIAYVEFTSLENAVAALNVLNGYVITPTNTLKIVLHNSE</sequence>
<keyword evidence="4" id="KW-0747">Spliceosome</keyword>
<dbReference type="FunFam" id="3.30.70.330:FF:000039">
    <property type="entry name" value="U1 small nuclear ribonucleoprotein A"/>
    <property type="match status" value="1"/>
</dbReference>
<dbReference type="InterPro" id="IPR012677">
    <property type="entry name" value="Nucleotide-bd_a/b_plait_sf"/>
</dbReference>
<dbReference type="Gene3D" id="3.30.70.330">
    <property type="match status" value="2"/>
</dbReference>
<dbReference type="AlphaFoldDB" id="A0AAD5UQW1"/>
<evidence type="ECO:0000256" key="10">
    <source>
        <dbReference type="PROSITE-ProRule" id="PRU00176"/>
    </source>
</evidence>
<evidence type="ECO:0000256" key="9">
    <source>
        <dbReference type="ARBA" id="ARBA00023274"/>
    </source>
</evidence>
<evidence type="ECO:0000256" key="5">
    <source>
        <dbReference type="ARBA" id="ARBA00022737"/>
    </source>
</evidence>
<keyword evidence="3" id="KW-0507">mRNA processing</keyword>
<name>A0AAD5UQW1_9FUNG</name>